<keyword evidence="3" id="KW-1185">Reference proteome</keyword>
<feature type="transmembrane region" description="Helical" evidence="1">
    <location>
        <begin position="143"/>
        <end position="165"/>
    </location>
</feature>
<reference evidence="2" key="1">
    <citation type="submission" date="2022-07" db="EMBL/GenBank/DDBJ databases">
        <title>The genome of Lyophyllum shimeji provides insight into the initial evolution of ectomycorrhizal fungal genome.</title>
        <authorList>
            <person name="Kobayashi Y."/>
            <person name="Shibata T."/>
            <person name="Hirakawa H."/>
            <person name="Shigenobu S."/>
            <person name="Nishiyama T."/>
            <person name="Yamada A."/>
            <person name="Hasebe M."/>
            <person name="Kawaguchi M."/>
        </authorList>
    </citation>
    <scope>NUCLEOTIDE SEQUENCE</scope>
    <source>
        <strain evidence="2">AT787</strain>
    </source>
</reference>
<comment type="caution">
    <text evidence="2">The sequence shown here is derived from an EMBL/GenBank/DDBJ whole genome shotgun (WGS) entry which is preliminary data.</text>
</comment>
<feature type="transmembrane region" description="Helical" evidence="1">
    <location>
        <begin position="224"/>
        <end position="248"/>
    </location>
</feature>
<dbReference type="Proteomes" id="UP001063166">
    <property type="component" value="Unassembled WGS sequence"/>
</dbReference>
<feature type="transmembrane region" description="Helical" evidence="1">
    <location>
        <begin position="25"/>
        <end position="44"/>
    </location>
</feature>
<keyword evidence="1" id="KW-1133">Transmembrane helix</keyword>
<dbReference type="OrthoDB" id="3259206at2759"/>
<sequence>MNSEARLLQGLGNALLKNLAQCTTITLLYGFFLVLFAFAVITPLRRGSLTHPTWMMLGATLTSFICVSMYWGAFLALFTLDIRGTLVENPDAPLDKNKFAAVIRQEFVADQITLWAPLVLTIPSDCIVVWRAWVLFAEKRRVMIVPVVLWLCLTVTVFANLVVSASLKRVSKRTNDLFSASIALSTATNFASTSLIMYKLWSYRRFLGGLQIDERKMPSRATKIMIVLVESGMMYLVFQVTGFIFQLIPPAPKNVAFGTAMNIFFPTYCIITGMYPMIVVLLVKRQRSIVETFRLSTILADNGAADVASASRRPPTFGHLSFASSHDADMSSIASMTHMSPGSWVAGEVPNGNIIEARSVRSKGTENASHTATAPF</sequence>
<keyword evidence="1" id="KW-0812">Transmembrane</keyword>
<name>A0A9P3PG47_LYOSH</name>
<evidence type="ECO:0000256" key="1">
    <source>
        <dbReference type="SAM" id="Phobius"/>
    </source>
</evidence>
<feature type="transmembrane region" description="Helical" evidence="1">
    <location>
        <begin position="260"/>
        <end position="283"/>
    </location>
</feature>
<dbReference type="AlphaFoldDB" id="A0A9P3PG47"/>
<accession>A0A9P3PG47</accession>
<evidence type="ECO:0000313" key="2">
    <source>
        <dbReference type="EMBL" id="GLB34772.1"/>
    </source>
</evidence>
<dbReference type="EMBL" id="BRPK01000002">
    <property type="protein sequence ID" value="GLB34772.1"/>
    <property type="molecule type" value="Genomic_DNA"/>
</dbReference>
<keyword evidence="1" id="KW-0472">Membrane</keyword>
<organism evidence="2 3">
    <name type="scientific">Lyophyllum shimeji</name>
    <name type="common">Hon-shimeji</name>
    <name type="synonym">Tricholoma shimeji</name>
    <dbReference type="NCBI Taxonomy" id="47721"/>
    <lineage>
        <taxon>Eukaryota</taxon>
        <taxon>Fungi</taxon>
        <taxon>Dikarya</taxon>
        <taxon>Basidiomycota</taxon>
        <taxon>Agaricomycotina</taxon>
        <taxon>Agaricomycetes</taxon>
        <taxon>Agaricomycetidae</taxon>
        <taxon>Agaricales</taxon>
        <taxon>Tricholomatineae</taxon>
        <taxon>Lyophyllaceae</taxon>
        <taxon>Lyophyllum</taxon>
    </lineage>
</organism>
<gene>
    <name evidence="2" type="ORF">LshimejAT787_0203370</name>
</gene>
<feature type="transmembrane region" description="Helical" evidence="1">
    <location>
        <begin position="177"/>
        <end position="198"/>
    </location>
</feature>
<feature type="transmembrane region" description="Helical" evidence="1">
    <location>
        <begin position="56"/>
        <end position="80"/>
    </location>
</feature>
<proteinExistence type="predicted"/>
<evidence type="ECO:0000313" key="3">
    <source>
        <dbReference type="Proteomes" id="UP001063166"/>
    </source>
</evidence>
<protein>
    <submittedName>
        <fullName evidence="2">Uncharacterized protein</fullName>
    </submittedName>
</protein>